<dbReference type="AlphaFoldDB" id="A0A5K3FYD7"/>
<accession>A0A5K3FYD7</accession>
<organism evidence="1">
    <name type="scientific">Mesocestoides corti</name>
    <name type="common">Flatworm</name>
    <dbReference type="NCBI Taxonomy" id="53468"/>
    <lineage>
        <taxon>Eukaryota</taxon>
        <taxon>Metazoa</taxon>
        <taxon>Spiralia</taxon>
        <taxon>Lophotrochozoa</taxon>
        <taxon>Platyhelminthes</taxon>
        <taxon>Cestoda</taxon>
        <taxon>Eucestoda</taxon>
        <taxon>Cyclophyllidea</taxon>
        <taxon>Mesocestoididae</taxon>
        <taxon>Mesocestoides</taxon>
    </lineage>
</organism>
<dbReference type="WBParaSite" id="MCU_012703-RA">
    <property type="protein sequence ID" value="MCU_012703-RA"/>
    <property type="gene ID" value="MCU_012703"/>
</dbReference>
<evidence type="ECO:0000313" key="1">
    <source>
        <dbReference type="WBParaSite" id="MCU_012703-RA"/>
    </source>
</evidence>
<protein>
    <submittedName>
        <fullName evidence="1">Uncharacterized protein</fullName>
    </submittedName>
</protein>
<name>A0A5K3FYD7_MESCO</name>
<reference evidence="1" key="1">
    <citation type="submission" date="2019-11" db="UniProtKB">
        <authorList>
            <consortium name="WormBaseParasite"/>
        </authorList>
    </citation>
    <scope>IDENTIFICATION</scope>
</reference>
<sequence length="45" mass="5142">MACEEDMEPIRDRHVLEVACNERCSLPGGLGHTAHDAHFWLMISY</sequence>
<proteinExistence type="predicted"/>